<evidence type="ECO:0000256" key="6">
    <source>
        <dbReference type="ARBA" id="ARBA00023186"/>
    </source>
</evidence>
<evidence type="ECO:0000256" key="9">
    <source>
        <dbReference type="ARBA" id="ARBA00076414"/>
    </source>
</evidence>
<dbReference type="Gene3D" id="2.30.22.10">
    <property type="entry name" value="Head domain of nucleotide exchange factor GrpE"/>
    <property type="match status" value="1"/>
</dbReference>
<accession>A0A1T4VU33</accession>
<keyword evidence="4 10" id="KW-0963">Cytoplasm</keyword>
<dbReference type="PANTHER" id="PTHR21237:SF23">
    <property type="entry name" value="GRPE PROTEIN HOMOLOG, MITOCHONDRIAL"/>
    <property type="match status" value="1"/>
</dbReference>
<dbReference type="NCBIfam" id="NF010737">
    <property type="entry name" value="PRK14139.1"/>
    <property type="match status" value="1"/>
</dbReference>
<dbReference type="Pfam" id="PF01025">
    <property type="entry name" value="GrpE"/>
    <property type="match status" value="1"/>
</dbReference>
<protein>
    <recommendedName>
        <fullName evidence="8 10">Protein GrpE</fullName>
    </recommendedName>
    <alternativeName>
        <fullName evidence="9 10">HSP-70 cofactor</fullName>
    </alternativeName>
</protein>
<dbReference type="AlphaFoldDB" id="A0A1T4VU33"/>
<name>A0A1T4VU33_9GAMM</name>
<dbReference type="InterPro" id="IPR013805">
    <property type="entry name" value="GrpE_CC"/>
</dbReference>
<evidence type="ECO:0000256" key="3">
    <source>
        <dbReference type="ARBA" id="ARBA00011738"/>
    </source>
</evidence>
<evidence type="ECO:0000256" key="5">
    <source>
        <dbReference type="ARBA" id="ARBA00023016"/>
    </source>
</evidence>
<dbReference type="InterPro" id="IPR009012">
    <property type="entry name" value="GrpE_head"/>
</dbReference>
<dbReference type="HAMAP" id="MF_01151">
    <property type="entry name" value="GrpE"/>
    <property type="match status" value="1"/>
</dbReference>
<dbReference type="CDD" id="cd00446">
    <property type="entry name" value="GrpE"/>
    <property type="match status" value="1"/>
</dbReference>
<comment type="function">
    <text evidence="7 10 11">Participates actively in the response to hyperosmotic and heat shock by preventing the aggregation of stress-denatured proteins, in association with DnaK and GrpE. It is the nucleotide exchange factor for DnaK and may function as a thermosensor. Unfolded proteins bind initially to DnaJ; upon interaction with the DnaJ-bound protein, DnaK hydrolyzes its bound ATP, resulting in the formation of a stable complex. GrpE releases ADP from DnaK; ATP binding to DnaK triggers the release of the substrate protein, thus completing the reaction cycle. Several rounds of ATP-dependent interactions between DnaJ, DnaK and GrpE are required for fully efficient folding.</text>
</comment>
<evidence type="ECO:0000256" key="12">
    <source>
        <dbReference type="RuleBase" id="RU004478"/>
    </source>
</evidence>
<evidence type="ECO:0000313" key="15">
    <source>
        <dbReference type="Proteomes" id="UP000190460"/>
    </source>
</evidence>
<organism evidence="14 15">
    <name type="scientific">Thiothrix eikelboomii</name>
    <dbReference type="NCBI Taxonomy" id="92487"/>
    <lineage>
        <taxon>Bacteria</taxon>
        <taxon>Pseudomonadati</taxon>
        <taxon>Pseudomonadota</taxon>
        <taxon>Gammaproteobacteria</taxon>
        <taxon>Thiotrichales</taxon>
        <taxon>Thiotrichaceae</taxon>
        <taxon>Thiothrix</taxon>
    </lineage>
</organism>
<dbReference type="SUPFAM" id="SSF58014">
    <property type="entry name" value="Coiled-coil domain of nucleotide exchange factor GrpE"/>
    <property type="match status" value="1"/>
</dbReference>
<dbReference type="PRINTS" id="PR00773">
    <property type="entry name" value="GRPEPROTEIN"/>
</dbReference>
<dbReference type="GO" id="GO:0006457">
    <property type="term" value="P:protein folding"/>
    <property type="evidence" value="ECO:0007669"/>
    <property type="project" value="InterPro"/>
</dbReference>
<evidence type="ECO:0000256" key="1">
    <source>
        <dbReference type="ARBA" id="ARBA00004496"/>
    </source>
</evidence>
<dbReference type="GO" id="GO:0005829">
    <property type="term" value="C:cytosol"/>
    <property type="evidence" value="ECO:0007669"/>
    <property type="project" value="TreeGrafter"/>
</dbReference>
<comment type="subunit">
    <text evidence="3 10">Homodimer.</text>
</comment>
<reference evidence="14 15" key="1">
    <citation type="submission" date="2017-02" db="EMBL/GenBank/DDBJ databases">
        <authorList>
            <person name="Peterson S.W."/>
        </authorList>
    </citation>
    <scope>NUCLEOTIDE SEQUENCE [LARGE SCALE GENOMIC DNA]</scope>
    <source>
        <strain evidence="14 15">ATCC 49788</strain>
    </source>
</reference>
<evidence type="ECO:0000256" key="13">
    <source>
        <dbReference type="SAM" id="MobiDB-lite"/>
    </source>
</evidence>
<evidence type="ECO:0000256" key="7">
    <source>
        <dbReference type="ARBA" id="ARBA00053401"/>
    </source>
</evidence>
<evidence type="ECO:0000256" key="11">
    <source>
        <dbReference type="RuleBase" id="RU000639"/>
    </source>
</evidence>
<dbReference type="FunFam" id="2.30.22.10:FF:000001">
    <property type="entry name" value="Protein GrpE"/>
    <property type="match status" value="1"/>
</dbReference>
<evidence type="ECO:0000313" key="14">
    <source>
        <dbReference type="EMBL" id="SKA68473.1"/>
    </source>
</evidence>
<dbReference type="PANTHER" id="PTHR21237">
    <property type="entry name" value="GRPE PROTEIN"/>
    <property type="match status" value="1"/>
</dbReference>
<evidence type="ECO:0000256" key="2">
    <source>
        <dbReference type="ARBA" id="ARBA00009054"/>
    </source>
</evidence>
<keyword evidence="6 10" id="KW-0143">Chaperone</keyword>
<dbReference type="RefSeq" id="WP_078920797.1">
    <property type="nucleotide sequence ID" value="NZ_FUYB01000001.1"/>
</dbReference>
<dbReference type="GO" id="GO:0000774">
    <property type="term" value="F:adenyl-nucleotide exchange factor activity"/>
    <property type="evidence" value="ECO:0007669"/>
    <property type="project" value="InterPro"/>
</dbReference>
<keyword evidence="15" id="KW-1185">Reference proteome</keyword>
<comment type="similarity">
    <text evidence="2 10 12">Belongs to the GrpE family.</text>
</comment>
<dbReference type="NCBIfam" id="NF010738">
    <property type="entry name" value="PRK14140.1"/>
    <property type="match status" value="1"/>
</dbReference>
<proteinExistence type="inferred from homology"/>
<dbReference type="SUPFAM" id="SSF51064">
    <property type="entry name" value="Head domain of nucleotide exchange factor GrpE"/>
    <property type="match status" value="1"/>
</dbReference>
<dbReference type="EMBL" id="FUYB01000001">
    <property type="protein sequence ID" value="SKA68473.1"/>
    <property type="molecule type" value="Genomic_DNA"/>
</dbReference>
<gene>
    <name evidence="10" type="primary">grpE</name>
    <name evidence="14" type="ORF">SAMN02745130_00295</name>
</gene>
<dbReference type="STRING" id="92487.SAMN02745130_00295"/>
<dbReference type="GO" id="GO:0042803">
    <property type="term" value="F:protein homodimerization activity"/>
    <property type="evidence" value="ECO:0007669"/>
    <property type="project" value="InterPro"/>
</dbReference>
<keyword evidence="5 10" id="KW-0346">Stress response</keyword>
<sequence>MNPAEQNKQDQTLESKTQPSQTEAAKETTKAEMPSSDNLATVQAELAKLQQELAAAQAKANENWEMYLRGQAEADNQRRRYEKQVEDAHKFAVQRFAEALLPVADSLEMGLQAQGDANSLRQGMELTLKQFEAVMEKFKMEAVNPLGQVFNPELHQAVGMQPHPDYENNTVSLVMQKGYTLNGRTIRPAMVMVSKK</sequence>
<feature type="region of interest" description="Disordered" evidence="13">
    <location>
        <begin position="1"/>
        <end position="40"/>
    </location>
</feature>
<comment type="subcellular location">
    <subcellularLocation>
        <location evidence="1 10">Cytoplasm</location>
    </subcellularLocation>
</comment>
<evidence type="ECO:0000256" key="4">
    <source>
        <dbReference type="ARBA" id="ARBA00022490"/>
    </source>
</evidence>
<dbReference type="InterPro" id="IPR000740">
    <property type="entry name" value="GrpE"/>
</dbReference>
<dbReference type="GO" id="GO:0051082">
    <property type="term" value="F:unfolded protein binding"/>
    <property type="evidence" value="ECO:0007669"/>
    <property type="project" value="TreeGrafter"/>
</dbReference>
<dbReference type="Proteomes" id="UP000190460">
    <property type="component" value="Unassembled WGS sequence"/>
</dbReference>
<dbReference type="NCBIfam" id="NF010748">
    <property type="entry name" value="PRK14150.1"/>
    <property type="match status" value="1"/>
</dbReference>
<feature type="compositionally biased region" description="Polar residues" evidence="13">
    <location>
        <begin position="14"/>
        <end position="23"/>
    </location>
</feature>
<dbReference type="PROSITE" id="PS01071">
    <property type="entry name" value="GRPE"/>
    <property type="match status" value="1"/>
</dbReference>
<evidence type="ECO:0000256" key="8">
    <source>
        <dbReference type="ARBA" id="ARBA00072274"/>
    </source>
</evidence>
<dbReference type="GO" id="GO:0051087">
    <property type="term" value="F:protein-folding chaperone binding"/>
    <property type="evidence" value="ECO:0007669"/>
    <property type="project" value="InterPro"/>
</dbReference>
<dbReference type="Gene3D" id="3.90.20.20">
    <property type="match status" value="1"/>
</dbReference>
<evidence type="ECO:0000256" key="10">
    <source>
        <dbReference type="HAMAP-Rule" id="MF_01151"/>
    </source>
</evidence>
<dbReference type="OrthoDB" id="9789811at2"/>